<dbReference type="CDD" id="cd06127">
    <property type="entry name" value="DEDDh"/>
    <property type="match status" value="1"/>
</dbReference>
<accession>A0ABM8EMH0</accession>
<gene>
    <name evidence="2" type="ORF">GURASL_25750</name>
</gene>
<dbReference type="RefSeq" id="WP_281999778.1">
    <property type="nucleotide sequence ID" value="NZ_AP027151.1"/>
</dbReference>
<dbReference type="InterPro" id="IPR012337">
    <property type="entry name" value="RNaseH-like_sf"/>
</dbReference>
<dbReference type="EMBL" id="AP027151">
    <property type="protein sequence ID" value="BDV43652.1"/>
    <property type="molecule type" value="Genomic_DNA"/>
</dbReference>
<dbReference type="SUPFAM" id="SSF53098">
    <property type="entry name" value="Ribonuclease H-like"/>
    <property type="match status" value="1"/>
</dbReference>
<proteinExistence type="predicted"/>
<dbReference type="SMART" id="SM00479">
    <property type="entry name" value="EXOIII"/>
    <property type="match status" value="1"/>
</dbReference>
<dbReference type="Pfam" id="PF00929">
    <property type="entry name" value="RNase_T"/>
    <property type="match status" value="1"/>
</dbReference>
<organism evidence="2 3">
    <name type="scientific">Geotalea uraniireducens</name>
    <dbReference type="NCBI Taxonomy" id="351604"/>
    <lineage>
        <taxon>Bacteria</taxon>
        <taxon>Pseudomonadati</taxon>
        <taxon>Thermodesulfobacteriota</taxon>
        <taxon>Desulfuromonadia</taxon>
        <taxon>Geobacterales</taxon>
        <taxon>Geobacteraceae</taxon>
        <taxon>Geotalea</taxon>
    </lineage>
</organism>
<dbReference type="InterPro" id="IPR006054">
    <property type="entry name" value="DnaQ"/>
</dbReference>
<evidence type="ECO:0000313" key="2">
    <source>
        <dbReference type="EMBL" id="BDV43652.1"/>
    </source>
</evidence>
<feature type="domain" description="Exonuclease" evidence="1">
    <location>
        <begin position="3"/>
        <end position="171"/>
    </location>
</feature>
<dbReference type="Proteomes" id="UP001317705">
    <property type="component" value="Chromosome"/>
</dbReference>
<evidence type="ECO:0000313" key="3">
    <source>
        <dbReference type="Proteomes" id="UP001317705"/>
    </source>
</evidence>
<name>A0ABM8EMH0_9BACT</name>
<dbReference type="PANTHER" id="PTHR30231:SF37">
    <property type="entry name" value="EXODEOXYRIBONUCLEASE 10"/>
    <property type="match status" value="1"/>
</dbReference>
<reference evidence="2 3" key="1">
    <citation type="submission" date="2022-12" db="EMBL/GenBank/DDBJ databases">
        <title>Polyphasic characterization of Geotalea uranireducens NIT-SL11 newly isolated from a complex of sewage sludge and microbially reduced graphene oxide.</title>
        <authorList>
            <person name="Xie L."/>
            <person name="Yoshida N."/>
            <person name="Meng L."/>
        </authorList>
    </citation>
    <scope>NUCLEOTIDE SEQUENCE [LARGE SCALE GENOMIC DNA]</scope>
    <source>
        <strain evidence="2 3">NIT-SL11</strain>
    </source>
</reference>
<dbReference type="NCBIfam" id="TIGR00573">
    <property type="entry name" value="dnaq"/>
    <property type="match status" value="1"/>
</dbReference>
<keyword evidence="3" id="KW-1185">Reference proteome</keyword>
<protein>
    <submittedName>
        <fullName evidence="2">DNA polymerase III subunit epsilon</fullName>
    </submittedName>
</protein>
<dbReference type="Gene3D" id="3.30.420.10">
    <property type="entry name" value="Ribonuclease H-like superfamily/Ribonuclease H"/>
    <property type="match status" value="1"/>
</dbReference>
<evidence type="ECO:0000259" key="1">
    <source>
        <dbReference type="SMART" id="SM00479"/>
    </source>
</evidence>
<dbReference type="InterPro" id="IPR036397">
    <property type="entry name" value="RNaseH_sf"/>
</dbReference>
<sequence>MERFVAIDVETTGLSPARGDRVIEVGAVALEAGEVVGEFVSLVAPGRPIPHHVSRIHGITDEMLRGQPRPEEIYPALREFIGGGTLVAHNARFDLVFLRHEFGRLGLGLDNSAVCTLMMARQRLSHLADHRLETVARHLLGGLQVGRLHRALDDARLTARVWEAMTGPRPLSTECISPSEH</sequence>
<dbReference type="InterPro" id="IPR013520">
    <property type="entry name" value="Ribonucl_H"/>
</dbReference>
<dbReference type="PANTHER" id="PTHR30231">
    <property type="entry name" value="DNA POLYMERASE III SUBUNIT EPSILON"/>
    <property type="match status" value="1"/>
</dbReference>